<evidence type="ECO:0000313" key="4">
    <source>
        <dbReference type="EMBL" id="THG21519.1"/>
    </source>
</evidence>
<evidence type="ECO:0000256" key="3">
    <source>
        <dbReference type="ARBA" id="ARBA00023315"/>
    </source>
</evidence>
<reference evidence="4 5" key="1">
    <citation type="journal article" date="2018" name="Proc. Natl. Acad. Sci. U.S.A.">
        <title>Draft genome sequence of Camellia sinensis var. sinensis provides insights into the evolution of the tea genome and tea quality.</title>
        <authorList>
            <person name="Wei C."/>
            <person name="Yang H."/>
            <person name="Wang S."/>
            <person name="Zhao J."/>
            <person name="Liu C."/>
            <person name="Gao L."/>
            <person name="Xia E."/>
            <person name="Lu Y."/>
            <person name="Tai Y."/>
            <person name="She G."/>
            <person name="Sun J."/>
            <person name="Cao H."/>
            <person name="Tong W."/>
            <person name="Gao Q."/>
            <person name="Li Y."/>
            <person name="Deng W."/>
            <person name="Jiang X."/>
            <person name="Wang W."/>
            <person name="Chen Q."/>
            <person name="Zhang S."/>
            <person name="Li H."/>
            <person name="Wu J."/>
            <person name="Wang P."/>
            <person name="Li P."/>
            <person name="Shi C."/>
            <person name="Zheng F."/>
            <person name="Jian J."/>
            <person name="Huang B."/>
            <person name="Shan D."/>
            <person name="Shi M."/>
            <person name="Fang C."/>
            <person name="Yue Y."/>
            <person name="Li F."/>
            <person name="Li D."/>
            <person name="Wei S."/>
            <person name="Han B."/>
            <person name="Jiang C."/>
            <person name="Yin Y."/>
            <person name="Xia T."/>
            <person name="Zhang Z."/>
            <person name="Bennetzen J.L."/>
            <person name="Zhao S."/>
            <person name="Wan X."/>
        </authorList>
    </citation>
    <scope>NUCLEOTIDE SEQUENCE [LARGE SCALE GENOMIC DNA]</scope>
    <source>
        <strain evidence="5">cv. Shuchazao</strain>
        <tissue evidence="4">Leaf</tissue>
    </source>
</reference>
<dbReference type="PANTHER" id="PTHR31623:SF122">
    <property type="entry name" value="HXXXD-TYPE ACYL-TRANSFERASE FAMILY PROTEIN"/>
    <property type="match status" value="1"/>
</dbReference>
<dbReference type="PANTHER" id="PTHR31623">
    <property type="entry name" value="F21J9.9"/>
    <property type="match status" value="1"/>
</dbReference>
<dbReference type="EMBL" id="SDRB02001365">
    <property type="protein sequence ID" value="THG21519.1"/>
    <property type="molecule type" value="Genomic_DNA"/>
</dbReference>
<dbReference type="GO" id="GO:0016746">
    <property type="term" value="F:acyltransferase activity"/>
    <property type="evidence" value="ECO:0007669"/>
    <property type="project" value="UniProtKB-KW"/>
</dbReference>
<organism evidence="4 5">
    <name type="scientific">Camellia sinensis var. sinensis</name>
    <name type="common">China tea</name>
    <dbReference type="NCBI Taxonomy" id="542762"/>
    <lineage>
        <taxon>Eukaryota</taxon>
        <taxon>Viridiplantae</taxon>
        <taxon>Streptophyta</taxon>
        <taxon>Embryophyta</taxon>
        <taxon>Tracheophyta</taxon>
        <taxon>Spermatophyta</taxon>
        <taxon>Magnoliopsida</taxon>
        <taxon>eudicotyledons</taxon>
        <taxon>Gunneridae</taxon>
        <taxon>Pentapetalae</taxon>
        <taxon>asterids</taxon>
        <taxon>Ericales</taxon>
        <taxon>Theaceae</taxon>
        <taxon>Camellia</taxon>
    </lineage>
</organism>
<dbReference type="Pfam" id="PF02458">
    <property type="entry name" value="Transferase"/>
    <property type="match status" value="1"/>
</dbReference>
<keyword evidence="3" id="KW-0012">Acyltransferase</keyword>
<keyword evidence="2" id="KW-0808">Transferase</keyword>
<dbReference type="InterPro" id="IPR023213">
    <property type="entry name" value="CAT-like_dom_sf"/>
</dbReference>
<evidence type="ECO:0000313" key="5">
    <source>
        <dbReference type="Proteomes" id="UP000306102"/>
    </source>
</evidence>
<proteinExistence type="inferred from homology"/>
<gene>
    <name evidence="4" type="ORF">TEA_000705</name>
</gene>
<comment type="similarity">
    <text evidence="1">Belongs to the plant acyltransferase family.</text>
</comment>
<protein>
    <submittedName>
        <fullName evidence="4">Uncharacterized protein</fullName>
    </submittedName>
</protein>
<dbReference type="Gene3D" id="3.30.559.10">
    <property type="entry name" value="Chloramphenicol acetyltransferase-like domain"/>
    <property type="match status" value="1"/>
</dbReference>
<accession>A0A4S4EWX4</accession>
<keyword evidence="5" id="KW-1185">Reference proteome</keyword>
<evidence type="ECO:0000256" key="2">
    <source>
        <dbReference type="ARBA" id="ARBA00022679"/>
    </source>
</evidence>
<comment type="caution">
    <text evidence="4">The sequence shown here is derived from an EMBL/GenBank/DDBJ whole genome shotgun (WGS) entry which is preliminary data.</text>
</comment>
<name>A0A4S4EWX4_CAMSN</name>
<sequence length="205" mass="23577">MEMKVEILAREIIKPSSPTPNQFRIYKLCSRDQYSPHHYILAVFFNANPTRDVNHEEMVSIRSQRLKETLSETLTRFYPLAGRLRDNLFIDCNDEGVDYLEARVTDCPLSDILEQPKVEEMYRLFEPNPEDFNKNPLLFVQLNFFPCGGMALCVRMSHKIADGVAYAAFVKAWFDIALGSSATIVPDFISVSSHFPPREDSRCCQ</sequence>
<dbReference type="AlphaFoldDB" id="A0A4S4EWX4"/>
<dbReference type="Proteomes" id="UP000306102">
    <property type="component" value="Unassembled WGS sequence"/>
</dbReference>
<evidence type="ECO:0000256" key="1">
    <source>
        <dbReference type="ARBA" id="ARBA00009861"/>
    </source>
</evidence>